<dbReference type="AlphaFoldDB" id="A0A4V3DVL5"/>
<dbReference type="GO" id="GO:0004817">
    <property type="term" value="F:cysteine-tRNA ligase activity"/>
    <property type="evidence" value="ECO:0007669"/>
    <property type="project" value="TreeGrafter"/>
</dbReference>
<dbReference type="EMBL" id="SNZP01000003">
    <property type="protein sequence ID" value="TDR81479.1"/>
    <property type="molecule type" value="Genomic_DNA"/>
</dbReference>
<dbReference type="Pfam" id="PF23493">
    <property type="entry name" value="CysS_C"/>
    <property type="match status" value="1"/>
</dbReference>
<dbReference type="Pfam" id="PF01406">
    <property type="entry name" value="tRNA-synt_1e"/>
    <property type="match status" value="1"/>
</dbReference>
<evidence type="ECO:0000313" key="8">
    <source>
        <dbReference type="EMBL" id="TDR81479.1"/>
    </source>
</evidence>
<feature type="domain" description="Cysteinyl-tRNA ligase anticodon binding" evidence="7">
    <location>
        <begin position="141"/>
        <end position="189"/>
    </location>
</feature>
<dbReference type="InterPro" id="IPR056411">
    <property type="entry name" value="CysS_C"/>
</dbReference>
<dbReference type="InterPro" id="IPR009080">
    <property type="entry name" value="tRNAsynth_Ia_anticodon-bd"/>
</dbReference>
<keyword evidence="2" id="KW-0436">Ligase</keyword>
<dbReference type="Gene3D" id="1.20.120.1910">
    <property type="entry name" value="Cysteine-tRNA ligase, C-terminal anti-codon recognition domain"/>
    <property type="match status" value="1"/>
</dbReference>
<comment type="similarity">
    <text evidence="1">Belongs to the class-I aminoacyl-tRNA synthetase family.</text>
</comment>
<keyword evidence="3" id="KW-0547">Nucleotide-binding</keyword>
<evidence type="ECO:0000259" key="7">
    <source>
        <dbReference type="Pfam" id="PF23493"/>
    </source>
</evidence>
<name>A0A4V3DVL5_9NEIS</name>
<dbReference type="PANTHER" id="PTHR10890:SF3">
    <property type="entry name" value="CYSTEINE--TRNA LIGASE, CYTOPLASMIC"/>
    <property type="match status" value="1"/>
</dbReference>
<reference evidence="8 9" key="1">
    <citation type="submission" date="2019-03" db="EMBL/GenBank/DDBJ databases">
        <title>Genomic Encyclopedia of Type Strains, Phase III (KMG-III): the genomes of soil and plant-associated and newly described type strains.</title>
        <authorList>
            <person name="Whitman W."/>
        </authorList>
    </citation>
    <scope>NUCLEOTIDE SEQUENCE [LARGE SCALE GENOMIC DNA]</scope>
    <source>
        <strain evidence="8 9">CECT 8976</strain>
    </source>
</reference>
<evidence type="ECO:0000256" key="5">
    <source>
        <dbReference type="ARBA" id="ARBA00023146"/>
    </source>
</evidence>
<feature type="domain" description="tRNA synthetases class I catalytic" evidence="6">
    <location>
        <begin position="1"/>
        <end position="57"/>
    </location>
</feature>
<dbReference type="InterPro" id="IPR032678">
    <property type="entry name" value="tRNA-synt_1_cat_dom"/>
</dbReference>
<dbReference type="GO" id="GO:0005829">
    <property type="term" value="C:cytosol"/>
    <property type="evidence" value="ECO:0007669"/>
    <property type="project" value="TreeGrafter"/>
</dbReference>
<gene>
    <name evidence="8" type="ORF">DFP86_103132</name>
</gene>
<evidence type="ECO:0000259" key="6">
    <source>
        <dbReference type="Pfam" id="PF01406"/>
    </source>
</evidence>
<dbReference type="GO" id="GO:0006423">
    <property type="term" value="P:cysteinyl-tRNA aminoacylation"/>
    <property type="evidence" value="ECO:0007669"/>
    <property type="project" value="TreeGrafter"/>
</dbReference>
<comment type="caution">
    <text evidence="8">The sequence shown here is derived from an EMBL/GenBank/DDBJ whole genome shotgun (WGS) entry which is preliminary data.</text>
</comment>
<keyword evidence="9" id="KW-1185">Reference proteome</keyword>
<protein>
    <submittedName>
        <fullName evidence="8">tRNA synthetase class I (C)</fullName>
    </submittedName>
</protein>
<proteinExistence type="inferred from homology"/>
<evidence type="ECO:0000256" key="4">
    <source>
        <dbReference type="ARBA" id="ARBA00022840"/>
    </source>
</evidence>
<evidence type="ECO:0000313" key="9">
    <source>
        <dbReference type="Proteomes" id="UP000295611"/>
    </source>
</evidence>
<organism evidence="8 9">
    <name type="scientific">Paludibacterium purpuratum</name>
    <dbReference type="NCBI Taxonomy" id="1144873"/>
    <lineage>
        <taxon>Bacteria</taxon>
        <taxon>Pseudomonadati</taxon>
        <taxon>Pseudomonadota</taxon>
        <taxon>Betaproteobacteria</taxon>
        <taxon>Neisseriales</taxon>
        <taxon>Chromobacteriaceae</taxon>
        <taxon>Paludibacterium</taxon>
    </lineage>
</organism>
<dbReference type="InterPro" id="IPR024909">
    <property type="entry name" value="Cys-tRNA/MSH_ligase"/>
</dbReference>
<accession>A0A4V3DVL5</accession>
<dbReference type="SUPFAM" id="SSF52374">
    <property type="entry name" value="Nucleotidylyl transferase"/>
    <property type="match status" value="1"/>
</dbReference>
<dbReference type="SUPFAM" id="SSF47323">
    <property type="entry name" value="Anticodon-binding domain of a subclass of class I aminoacyl-tRNA synthetases"/>
    <property type="match status" value="1"/>
</dbReference>
<sequence length="192" mass="21446">MHGYFLQLDDAKMSKSSGDFLRLRTLIDRGYDPLAYRYLCLAAHYRKQMTFGWAALDGAAQALSRLRTAYASWPDGGRIDQDFVDAFTREINQDLNTARALALVWGLVKQPLADADKKATLRHCDRVLGLGLEHWRPCRQAIPADIQALVDARQAARQAKQWAEADALRNELATRGFTVEDGADGVQVRAIG</sequence>
<keyword evidence="4" id="KW-0067">ATP-binding</keyword>
<keyword evidence="5 8" id="KW-0030">Aminoacyl-tRNA synthetase</keyword>
<evidence type="ECO:0000256" key="1">
    <source>
        <dbReference type="ARBA" id="ARBA00005594"/>
    </source>
</evidence>
<evidence type="ECO:0000256" key="3">
    <source>
        <dbReference type="ARBA" id="ARBA00022741"/>
    </source>
</evidence>
<dbReference type="PANTHER" id="PTHR10890">
    <property type="entry name" value="CYSTEINYL-TRNA SYNTHETASE"/>
    <property type="match status" value="1"/>
</dbReference>
<dbReference type="Proteomes" id="UP000295611">
    <property type="component" value="Unassembled WGS sequence"/>
</dbReference>
<dbReference type="GO" id="GO:0005524">
    <property type="term" value="F:ATP binding"/>
    <property type="evidence" value="ECO:0007669"/>
    <property type="project" value="UniProtKB-KW"/>
</dbReference>
<evidence type="ECO:0000256" key="2">
    <source>
        <dbReference type="ARBA" id="ARBA00022598"/>
    </source>
</evidence>